<keyword evidence="2" id="KW-0812">Transmembrane</keyword>
<evidence type="ECO:0000256" key="1">
    <source>
        <dbReference type="SAM" id="MobiDB-lite"/>
    </source>
</evidence>
<organism evidence="3 4">
    <name type="scientific">Dyella psychrodurans</name>
    <dbReference type="NCBI Taxonomy" id="1927960"/>
    <lineage>
        <taxon>Bacteria</taxon>
        <taxon>Pseudomonadati</taxon>
        <taxon>Pseudomonadota</taxon>
        <taxon>Gammaproteobacteria</taxon>
        <taxon>Lysobacterales</taxon>
        <taxon>Rhodanobacteraceae</taxon>
        <taxon>Dyella</taxon>
    </lineage>
</organism>
<keyword evidence="3" id="KW-0547">Nucleotide-binding</keyword>
<proteinExistence type="predicted"/>
<dbReference type="Proteomes" id="UP000255334">
    <property type="component" value="Unassembled WGS sequence"/>
</dbReference>
<evidence type="ECO:0000313" key="4">
    <source>
        <dbReference type="Proteomes" id="UP000255334"/>
    </source>
</evidence>
<reference evidence="3 4" key="1">
    <citation type="submission" date="2018-07" db="EMBL/GenBank/DDBJ databases">
        <title>Dyella monticola sp. nov. and Dyella psychrodurans sp. nov. isolated from monsoon evergreen broad-leaved forest soil of Dinghu Mountain, China.</title>
        <authorList>
            <person name="Gao Z."/>
            <person name="Qiu L."/>
        </authorList>
    </citation>
    <scope>NUCLEOTIDE SEQUENCE [LARGE SCALE GENOMIC DNA]</scope>
    <source>
        <strain evidence="3 4">4MSK11</strain>
    </source>
</reference>
<keyword evidence="3" id="KW-0067">ATP-binding</keyword>
<name>A0A370WZH6_9GAMM</name>
<keyword evidence="2" id="KW-1133">Transmembrane helix</keyword>
<keyword evidence="4" id="KW-1185">Reference proteome</keyword>
<dbReference type="RefSeq" id="WP_115479345.1">
    <property type="nucleotide sequence ID" value="NZ_QRBF01000007.1"/>
</dbReference>
<sequence>MHDSVRDDETAGRSESPGAPPPSGLLEELGALARAVRSLFGAQLQLLAAELGLARSAISWLLAAGLVATVTGVGFGLTVLALIGLLLAKWLHSLIFAFAVLAVLEALFLFGAIMLFRRCMHWMSLPATREEWHAIMHDTLQKAEQDIDAGEKPGSEGVKQL</sequence>
<comment type="caution">
    <text evidence="3">The sequence shown here is derived from an EMBL/GenBank/DDBJ whole genome shotgun (WGS) entry which is preliminary data.</text>
</comment>
<protein>
    <submittedName>
        <fullName evidence="3">ABC transporter ATP-binding protein</fullName>
    </submittedName>
</protein>
<keyword evidence="2" id="KW-0472">Membrane</keyword>
<dbReference type="GO" id="GO:0005524">
    <property type="term" value="F:ATP binding"/>
    <property type="evidence" value="ECO:0007669"/>
    <property type="project" value="UniProtKB-KW"/>
</dbReference>
<evidence type="ECO:0000313" key="3">
    <source>
        <dbReference type="EMBL" id="RDS81440.1"/>
    </source>
</evidence>
<accession>A0A370WZH6</accession>
<feature type="region of interest" description="Disordered" evidence="1">
    <location>
        <begin position="1"/>
        <end position="22"/>
    </location>
</feature>
<feature type="transmembrane region" description="Helical" evidence="2">
    <location>
        <begin position="94"/>
        <end position="116"/>
    </location>
</feature>
<feature type="compositionally biased region" description="Basic and acidic residues" evidence="1">
    <location>
        <begin position="1"/>
        <end position="12"/>
    </location>
</feature>
<feature type="transmembrane region" description="Helical" evidence="2">
    <location>
        <begin position="60"/>
        <end position="88"/>
    </location>
</feature>
<dbReference type="OrthoDB" id="5954877at2"/>
<dbReference type="AlphaFoldDB" id="A0A370WZH6"/>
<evidence type="ECO:0000256" key="2">
    <source>
        <dbReference type="SAM" id="Phobius"/>
    </source>
</evidence>
<dbReference type="EMBL" id="QRBF01000007">
    <property type="protein sequence ID" value="RDS81440.1"/>
    <property type="molecule type" value="Genomic_DNA"/>
</dbReference>
<gene>
    <name evidence="3" type="ORF">DWU99_17380</name>
</gene>